<reference evidence="1 2" key="1">
    <citation type="journal article" date="2020" name="Genome Biol. Evol.">
        <title>A new high-quality draft genome assembly of the Chinese cordyceps Ophiocordyceps sinensis.</title>
        <authorList>
            <person name="Shu R."/>
            <person name="Zhang J."/>
            <person name="Meng Q."/>
            <person name="Zhang H."/>
            <person name="Zhou G."/>
            <person name="Li M."/>
            <person name="Wu P."/>
            <person name="Zhao Y."/>
            <person name="Chen C."/>
            <person name="Qin Q."/>
        </authorList>
    </citation>
    <scope>NUCLEOTIDE SEQUENCE [LARGE SCALE GENOMIC DNA]</scope>
    <source>
        <strain evidence="1 2">IOZ07</strain>
    </source>
</reference>
<dbReference type="Proteomes" id="UP000557566">
    <property type="component" value="Unassembled WGS sequence"/>
</dbReference>
<dbReference type="AlphaFoldDB" id="A0A8H4V4Q3"/>
<proteinExistence type="predicted"/>
<accession>A0A8H4V4Q3</accession>
<name>A0A8H4V4Q3_9HYPO</name>
<sequence>MTSFAHLFHSGTNQHGVAFSVFWLYQGSLFNQIEKAYADLSESGHLPPQALLCPFQSHLASRGRSID</sequence>
<protein>
    <submittedName>
        <fullName evidence="1">Uncharacterized protein</fullName>
    </submittedName>
</protein>
<keyword evidence="2" id="KW-1185">Reference proteome</keyword>
<evidence type="ECO:0000313" key="2">
    <source>
        <dbReference type="Proteomes" id="UP000557566"/>
    </source>
</evidence>
<evidence type="ECO:0000313" key="1">
    <source>
        <dbReference type="EMBL" id="KAF4508173.1"/>
    </source>
</evidence>
<comment type="caution">
    <text evidence="1">The sequence shown here is derived from an EMBL/GenBank/DDBJ whole genome shotgun (WGS) entry which is preliminary data.</text>
</comment>
<dbReference type="EMBL" id="JAAVMX010000005">
    <property type="protein sequence ID" value="KAF4508173.1"/>
    <property type="molecule type" value="Genomic_DNA"/>
</dbReference>
<gene>
    <name evidence="1" type="ORF">G6O67_004587</name>
</gene>
<organism evidence="1 2">
    <name type="scientific">Ophiocordyceps sinensis</name>
    <dbReference type="NCBI Taxonomy" id="72228"/>
    <lineage>
        <taxon>Eukaryota</taxon>
        <taxon>Fungi</taxon>
        <taxon>Dikarya</taxon>
        <taxon>Ascomycota</taxon>
        <taxon>Pezizomycotina</taxon>
        <taxon>Sordariomycetes</taxon>
        <taxon>Hypocreomycetidae</taxon>
        <taxon>Hypocreales</taxon>
        <taxon>Ophiocordycipitaceae</taxon>
        <taxon>Ophiocordyceps</taxon>
    </lineage>
</organism>